<dbReference type="RefSeq" id="WP_017340652.1">
    <property type="nucleotide sequence ID" value="NZ_CP010945.1"/>
</dbReference>
<feature type="chain" id="PRO_5005467913" description="Protein GltF" evidence="1">
    <location>
        <begin position="23"/>
        <end position="207"/>
    </location>
</feature>
<evidence type="ECO:0000313" key="2">
    <source>
        <dbReference type="EMBL" id="AKV10604.1"/>
    </source>
</evidence>
<dbReference type="InterPro" id="IPR010546">
    <property type="entry name" value="DUF1120"/>
</dbReference>
<name>A0A0K1QXZ6_PSEFL</name>
<sequence>MKKIPHALTMAFIALTSPLTFAASSTDLTVTGLITPNACTPTLADGGNIDIGKVPAKNLNPIANTEVGNHYMAFNVNCDAPVLFAVKSIDNKPDTNISSPLFFGVGLTPADEKLGYFWPLVANLQADGLNAAAIRSTDGGESWTRATTINSNELLATSIIGTTTPIAVKDLSMLLWINTYIARADSLTLNEEVPIDGSMTLEIKYLP</sequence>
<dbReference type="EMBL" id="CP010945">
    <property type="protein sequence ID" value="AKV10604.1"/>
    <property type="molecule type" value="Genomic_DNA"/>
</dbReference>
<dbReference type="Pfam" id="PF06551">
    <property type="entry name" value="DUF1120"/>
    <property type="match status" value="1"/>
</dbReference>
<dbReference type="Proteomes" id="UP000017175">
    <property type="component" value="Chromosome"/>
</dbReference>
<organism evidence="2 3">
    <name type="scientific">Pseudomonas fluorescens NCIMB 11764</name>
    <dbReference type="NCBI Taxonomy" id="1221522"/>
    <lineage>
        <taxon>Bacteria</taxon>
        <taxon>Pseudomonadati</taxon>
        <taxon>Pseudomonadota</taxon>
        <taxon>Gammaproteobacteria</taxon>
        <taxon>Pseudomonadales</taxon>
        <taxon>Pseudomonadaceae</taxon>
        <taxon>Pseudomonas</taxon>
    </lineage>
</organism>
<accession>A0A0K1QXZ6</accession>
<proteinExistence type="predicted"/>
<keyword evidence="1" id="KW-0732">Signal</keyword>
<feature type="signal peptide" evidence="1">
    <location>
        <begin position="1"/>
        <end position="22"/>
    </location>
</feature>
<evidence type="ECO:0000313" key="3">
    <source>
        <dbReference type="Proteomes" id="UP000017175"/>
    </source>
</evidence>
<dbReference type="OrthoDB" id="6602106at2"/>
<evidence type="ECO:0000256" key="1">
    <source>
        <dbReference type="SAM" id="SignalP"/>
    </source>
</evidence>
<reference evidence="2 3" key="1">
    <citation type="journal article" date="2012" name="J. Bacteriol.">
        <title>Draft genome sequence of the cyanide-utilizing bacterium Pseudomonas fluorescens strain NCIMB 11764.</title>
        <authorList>
            <person name="Vilo C.A."/>
            <person name="Benedik M.J."/>
            <person name="Kunz D.A."/>
            <person name="Dong Q."/>
        </authorList>
    </citation>
    <scope>NUCLEOTIDE SEQUENCE [LARGE SCALE GENOMIC DNA]</scope>
    <source>
        <strain evidence="2 3">NCIMB 11764</strain>
    </source>
</reference>
<dbReference type="AlphaFoldDB" id="A0A0K1QXZ6"/>
<gene>
    <name evidence="2" type="ORF">B723_31060</name>
</gene>
<protein>
    <recommendedName>
        <fullName evidence="4">Protein GltF</fullName>
    </recommendedName>
</protein>
<evidence type="ECO:0008006" key="4">
    <source>
        <dbReference type="Google" id="ProtNLM"/>
    </source>
</evidence>